<accession>A0ABM1VUZ3</accession>
<evidence type="ECO:0000313" key="4">
    <source>
        <dbReference type="RefSeq" id="XP_035826235.1"/>
    </source>
</evidence>
<feature type="transmembrane region" description="Helical" evidence="1">
    <location>
        <begin position="164"/>
        <end position="185"/>
    </location>
</feature>
<dbReference type="PANTHER" id="PTHR39299">
    <property type="entry name" value="TRANSMEMBRANE PROTEIN"/>
    <property type="match status" value="1"/>
</dbReference>
<feature type="domain" description="DUF7789" evidence="2">
    <location>
        <begin position="2"/>
        <end position="103"/>
    </location>
</feature>
<dbReference type="PANTHER" id="PTHR39299:SF1">
    <property type="entry name" value="TRANSMEMBRANE PROTEIN"/>
    <property type="match status" value="1"/>
</dbReference>
<evidence type="ECO:0000259" key="2">
    <source>
        <dbReference type="Pfam" id="PF25044"/>
    </source>
</evidence>
<keyword evidence="1" id="KW-0472">Membrane</keyword>
<dbReference type="Pfam" id="PF25044">
    <property type="entry name" value="DUF7789"/>
    <property type="match status" value="2"/>
</dbReference>
<feature type="domain" description="DUF7789" evidence="2">
    <location>
        <begin position="118"/>
        <end position="243"/>
    </location>
</feature>
<proteinExistence type="predicted"/>
<feature type="transmembrane region" description="Helical" evidence="1">
    <location>
        <begin position="192"/>
        <end position="212"/>
    </location>
</feature>
<organism evidence="3 4">
    <name type="scientific">Aplysia californica</name>
    <name type="common">California sea hare</name>
    <dbReference type="NCBI Taxonomy" id="6500"/>
    <lineage>
        <taxon>Eukaryota</taxon>
        <taxon>Metazoa</taxon>
        <taxon>Spiralia</taxon>
        <taxon>Lophotrochozoa</taxon>
        <taxon>Mollusca</taxon>
        <taxon>Gastropoda</taxon>
        <taxon>Heterobranchia</taxon>
        <taxon>Euthyneura</taxon>
        <taxon>Tectipleura</taxon>
        <taxon>Aplysiida</taxon>
        <taxon>Aplysioidea</taxon>
        <taxon>Aplysiidae</taxon>
        <taxon>Aplysia</taxon>
    </lineage>
</organism>
<dbReference type="GeneID" id="106010998"/>
<evidence type="ECO:0000256" key="1">
    <source>
        <dbReference type="SAM" id="Phobius"/>
    </source>
</evidence>
<sequence length="269" mass="29550">MLIAILTTAGFTIYRVSTVDTTNSDFVFGLVLILNAVCLVAMVIDGVLRERPSELFILSVATVFILVYMIVNFAAGSQGNVKLARLVVACVLSPFLFVMGLIIAWEYHVSKHLIFRTVGANEMLQNLYRHLLVFQDCLKLDVQLAASMILLIVVPQLSLRTRDIVILSVGGAITFAWFFLGFFAFPKESKISAILFLLFSPAEIGYVCYKMYDVSHYIDAYPGLAGATIACGVLALCVRLIVIAGSLLVFRGFGNGLKEKLQESPRSSC</sequence>
<evidence type="ECO:0000313" key="3">
    <source>
        <dbReference type="Proteomes" id="UP000694888"/>
    </source>
</evidence>
<feature type="transmembrane region" description="Helical" evidence="1">
    <location>
        <begin position="28"/>
        <end position="48"/>
    </location>
</feature>
<dbReference type="InterPro" id="IPR056691">
    <property type="entry name" value="DUF7789"/>
</dbReference>
<name>A0ABM1VUZ3_APLCA</name>
<feature type="transmembrane region" description="Helical" evidence="1">
    <location>
        <begin position="138"/>
        <end position="158"/>
    </location>
</feature>
<feature type="transmembrane region" description="Helical" evidence="1">
    <location>
        <begin position="224"/>
        <end position="250"/>
    </location>
</feature>
<dbReference type="Proteomes" id="UP000694888">
    <property type="component" value="Unplaced"/>
</dbReference>
<keyword evidence="1" id="KW-0812">Transmembrane</keyword>
<reference evidence="4" key="1">
    <citation type="submission" date="2025-08" db="UniProtKB">
        <authorList>
            <consortium name="RefSeq"/>
        </authorList>
    </citation>
    <scope>IDENTIFICATION</scope>
</reference>
<dbReference type="RefSeq" id="XP_035826235.1">
    <property type="nucleotide sequence ID" value="XM_035970342.1"/>
</dbReference>
<feature type="transmembrane region" description="Helical" evidence="1">
    <location>
        <begin position="86"/>
        <end position="107"/>
    </location>
</feature>
<protein>
    <submittedName>
        <fullName evidence="4">Uncharacterized protein LOC106010998</fullName>
    </submittedName>
</protein>
<keyword evidence="1" id="KW-1133">Transmembrane helix</keyword>
<feature type="transmembrane region" description="Helical" evidence="1">
    <location>
        <begin position="55"/>
        <end position="74"/>
    </location>
</feature>
<gene>
    <name evidence="4" type="primary">LOC106010998</name>
</gene>
<keyword evidence="3" id="KW-1185">Reference proteome</keyword>